<dbReference type="eggNOG" id="KOG2625">
    <property type="taxonomic scope" value="Eukaryota"/>
</dbReference>
<comment type="subunit">
    <text evidence="2">Part of the multisubunit TRAPP (transport protein particle) complex.</text>
</comment>
<dbReference type="CDD" id="cd22293">
    <property type="entry name" value="RBD_SHLD3_N"/>
    <property type="match status" value="1"/>
</dbReference>
<reference evidence="8 9" key="1">
    <citation type="submission" date="2013-11" db="EMBL/GenBank/DDBJ databases">
        <title>The Damaraland mole rat (Fukomys damarensis) genome and evolution of African mole rats.</title>
        <authorList>
            <person name="Gladyshev V.N."/>
            <person name="Fang X."/>
        </authorList>
    </citation>
    <scope>NUCLEOTIDE SEQUENCE [LARGE SCALE GENOMIC DNA]</scope>
    <source>
        <tissue evidence="8">Liver</tissue>
    </source>
</reference>
<dbReference type="Proteomes" id="UP000028990">
    <property type="component" value="Unassembled WGS sequence"/>
</dbReference>
<protein>
    <recommendedName>
        <fullName evidence="3">Trafficking protein particle complex subunit 13</fullName>
    </recommendedName>
</protein>
<keyword evidence="9" id="KW-1185">Reference proteome</keyword>
<evidence type="ECO:0000259" key="7">
    <source>
        <dbReference type="Pfam" id="PF23647"/>
    </source>
</evidence>
<comment type="similarity">
    <text evidence="1">Belongs to the TRAPPC13 family.</text>
</comment>
<feature type="region of interest" description="Disordered" evidence="4">
    <location>
        <begin position="108"/>
        <end position="130"/>
    </location>
</feature>
<evidence type="ECO:0000259" key="5">
    <source>
        <dbReference type="Pfam" id="PF06159"/>
    </source>
</evidence>
<accession>A0A091DBA4</accession>
<dbReference type="InterPro" id="IPR055427">
    <property type="entry name" value="TRAPPC13_N"/>
</dbReference>
<evidence type="ECO:0000256" key="3">
    <source>
        <dbReference type="ARBA" id="ARBA00021500"/>
    </source>
</evidence>
<dbReference type="InterPro" id="IPR055428">
    <property type="entry name" value="TRAPPC13_C"/>
</dbReference>
<evidence type="ECO:0000256" key="1">
    <source>
        <dbReference type="ARBA" id="ARBA00010785"/>
    </source>
</evidence>
<evidence type="ECO:0000313" key="9">
    <source>
        <dbReference type="Proteomes" id="UP000028990"/>
    </source>
</evidence>
<dbReference type="InterPro" id="IPR010378">
    <property type="entry name" value="TRAPPC13"/>
</dbReference>
<feature type="domain" description="Trafficking protein particle complex subunit 13 middle" evidence="7">
    <location>
        <begin position="401"/>
        <end position="524"/>
    </location>
</feature>
<dbReference type="AlphaFoldDB" id="A0A091DBA4"/>
<dbReference type="EMBL" id="KN122864">
    <property type="protein sequence ID" value="KFO27733.1"/>
    <property type="molecule type" value="Genomic_DNA"/>
</dbReference>
<feature type="domain" description="Trafficking protein particle complex subunit 13 N-terminal" evidence="5">
    <location>
        <begin position="243"/>
        <end position="397"/>
    </location>
</feature>
<feature type="domain" description="Trafficking protein particle complex subunit 13 C-terminal" evidence="6">
    <location>
        <begin position="537"/>
        <end position="631"/>
    </location>
</feature>
<dbReference type="Pfam" id="PF06159">
    <property type="entry name" value="TRAPPC13_N"/>
    <property type="match status" value="1"/>
</dbReference>
<proteinExistence type="inferred from homology"/>
<dbReference type="PANTHER" id="PTHR13134">
    <property type="entry name" value="TRAFFICKING PROTEIN PARTICLE COMPLEX SUBUNIT 13"/>
    <property type="match status" value="1"/>
</dbReference>
<evidence type="ECO:0000313" key="8">
    <source>
        <dbReference type="EMBL" id="KFO27733.1"/>
    </source>
</evidence>
<evidence type="ECO:0000256" key="2">
    <source>
        <dbReference type="ARBA" id="ARBA00011698"/>
    </source>
</evidence>
<gene>
    <name evidence="8" type="ORF">H920_10852</name>
</gene>
<dbReference type="GO" id="GO:1990072">
    <property type="term" value="C:TRAPPIII protein complex"/>
    <property type="evidence" value="ECO:0007669"/>
    <property type="project" value="TreeGrafter"/>
</dbReference>
<evidence type="ECO:0000259" key="6">
    <source>
        <dbReference type="Pfam" id="PF23643"/>
    </source>
</evidence>
<name>A0A091DBA4_FUKDA</name>
<dbReference type="Pfam" id="PF23643">
    <property type="entry name" value="TRAPPC13_C"/>
    <property type="match status" value="1"/>
</dbReference>
<evidence type="ECO:0000256" key="4">
    <source>
        <dbReference type="SAM" id="MobiDB-lite"/>
    </source>
</evidence>
<dbReference type="Pfam" id="PF23647">
    <property type="entry name" value="TRAPPC13_M"/>
    <property type="match status" value="1"/>
</dbReference>
<dbReference type="STRING" id="885580.ENSFDAP00000002070"/>
<sequence>MTTEVILHYRPYESDPTQLPKIAEKAIQDFATRPPTRFIPWFPHHGAKLPVKPKRSPPGISEEVAEDVKQYLTISEHSVKSQSYDCTVDLLEFQPSLKKQHLIQSHTINEQTASGNLDKKSEKGKQHKRRSWSVSLVGTNCTENIFPLCKKLQDNLKALNLHSLYRARWTIEHSVCNNQTLEDIWAQLNQMIKHNELPSCNATIQRHVGQIWVFCDIMYCEYVGNILKERLSLTGKINLFVHKHVMRLTKPTLFTNIPVTCEEKDLPGDLFNQLMRDDPSTVNGAEILMLGEMLTLPQNFGNIFLGETFSSYISVHNDSNQAVKDILVKADLQTSSQRLNLSASNAAVTELKPDCCIDDVIHHEVKEIGTHILVCAVSYTTQGGEKMYFRKFFKFQVLKPLDVKTKFYNAETDEVFLEAQIQNITTSPMFMEKVSLEPSIMYSVTELNSVSQAGECVSTFGSRAYLQPMDTRQYLYCLKPKKEFAEKAGIIKGVTVIGKLDIVWKTNLGERGRLQTSQLQRMAPGYGDVRLSLEAIPDTVNLEEPFHITCKITNCSERTMDLVLEMCNTNSIHWCGISGRQLGKLHPSSSLCLALTLLSSVQGLQSVSGLRLTDTFLKRTYEYDDIAQVCVVSSAIKVES</sequence>
<dbReference type="InterPro" id="IPR055429">
    <property type="entry name" value="TRAPPC13_M"/>
</dbReference>
<organism evidence="8 9">
    <name type="scientific">Fukomys damarensis</name>
    <name type="common">Damaraland mole rat</name>
    <name type="synonym">Cryptomys damarensis</name>
    <dbReference type="NCBI Taxonomy" id="885580"/>
    <lineage>
        <taxon>Eukaryota</taxon>
        <taxon>Metazoa</taxon>
        <taxon>Chordata</taxon>
        <taxon>Craniata</taxon>
        <taxon>Vertebrata</taxon>
        <taxon>Euteleostomi</taxon>
        <taxon>Mammalia</taxon>
        <taxon>Eutheria</taxon>
        <taxon>Euarchontoglires</taxon>
        <taxon>Glires</taxon>
        <taxon>Rodentia</taxon>
        <taxon>Hystricomorpha</taxon>
        <taxon>Bathyergidae</taxon>
        <taxon>Fukomys</taxon>
    </lineage>
</organism>
<dbReference type="PANTHER" id="PTHR13134:SF3">
    <property type="entry name" value="TRAFFICKING PROTEIN PARTICLE COMPLEX SUBUNIT 13"/>
    <property type="match status" value="1"/>
</dbReference>